<organism evidence="1 2">
    <name type="scientific">Pontibacillus marinus BH030004 = DSM 16465</name>
    <dbReference type="NCBI Taxonomy" id="1385511"/>
    <lineage>
        <taxon>Bacteria</taxon>
        <taxon>Bacillati</taxon>
        <taxon>Bacillota</taxon>
        <taxon>Bacilli</taxon>
        <taxon>Bacillales</taxon>
        <taxon>Bacillaceae</taxon>
        <taxon>Pontibacillus</taxon>
    </lineage>
</organism>
<dbReference type="EMBL" id="AVPF01000026">
    <property type="protein sequence ID" value="KGX87140.1"/>
    <property type="molecule type" value="Genomic_DNA"/>
</dbReference>
<protein>
    <submittedName>
        <fullName evidence="1">Uncharacterized protein</fullName>
    </submittedName>
</protein>
<comment type="caution">
    <text evidence="1">The sequence shown here is derived from an EMBL/GenBank/DDBJ whole genome shotgun (WGS) entry which is preliminary data.</text>
</comment>
<accession>A0A0A5G7R2</accession>
<evidence type="ECO:0000313" key="2">
    <source>
        <dbReference type="Proteomes" id="UP000030403"/>
    </source>
</evidence>
<dbReference type="AlphaFoldDB" id="A0A0A5G7R2"/>
<name>A0A0A5G7R2_9BACI</name>
<sequence>MFQHNKVERENYEEAAKVFYHNLHHADLYLQKSLNSKEGEDQFTKHVHSSAMWLKGTVTAYRGLRYEAAKEGIAFNRDVEEVFVLTNLDQLIDMKTNSPSNLERINSLYEEIHKIKVGLNDSILLHKKPNEIQKAIHEVSSAID</sequence>
<dbReference type="Proteomes" id="UP000030403">
    <property type="component" value="Unassembled WGS sequence"/>
</dbReference>
<keyword evidence="2" id="KW-1185">Reference proteome</keyword>
<evidence type="ECO:0000313" key="1">
    <source>
        <dbReference type="EMBL" id="KGX87140.1"/>
    </source>
</evidence>
<reference evidence="1 2" key="1">
    <citation type="submission" date="2013-08" db="EMBL/GenBank/DDBJ databases">
        <authorList>
            <person name="Huang J."/>
            <person name="Wang G."/>
        </authorList>
    </citation>
    <scope>NUCLEOTIDE SEQUENCE [LARGE SCALE GENOMIC DNA]</scope>
    <source>
        <strain evidence="1 2">BH030004</strain>
    </source>
</reference>
<proteinExistence type="predicted"/>
<gene>
    <name evidence="1" type="ORF">N783_10410</name>
</gene>